<organism evidence="7 8">
    <name type="scientific">Anaeroselena agilis</name>
    <dbReference type="NCBI Taxonomy" id="3063788"/>
    <lineage>
        <taxon>Bacteria</taxon>
        <taxon>Bacillati</taxon>
        <taxon>Bacillota</taxon>
        <taxon>Negativicutes</taxon>
        <taxon>Acetonemataceae</taxon>
        <taxon>Anaeroselena</taxon>
    </lineage>
</organism>
<dbReference type="InterPro" id="IPR051679">
    <property type="entry name" value="DASS-Related_Transporters"/>
</dbReference>
<sequence length="467" mass="50302">MAEKKLGFKFPHVFALMFMITVFMAILTWIVPAGQFTRVKEGTITKVVAGSYHVVPAHPQGFWEVFLAVVKGWEQAAVMIFMVFFVGGAIHILEQTGTIRIGLGRIVRGLKGREMFAVGLVMTIMSIGGATGVFANPVVALMPIGLMLSKALGYDEVVGFGMIYLGAYAGFNVGWGNVFTVGIAHSVAQLPMFSGMGVRVLFHVVNLALTFGFVYMYCRKIKADPTQSLTYEPGKMAAADAQAAGNEKEEQLTWRHMLCAAIAFIGFAAIIYGSLKLKWGIRDYSVIFFMMAVLSGIVGGLGVTGTATAFVRGCGTMVYAAFVIGMARAISVVMSDGRIIDSIIHYLSMPIAQMGPVLGANMMLAANIIINFFIPSGSGQAVTVMPIMVPLADLTGITRQVATQAFQFGDGFTNCIMPTAGVVMGCLGIAGISYERYVKWFWPFLVVQLVLAFVAITVLQLMKWGPA</sequence>
<dbReference type="InterPro" id="IPR018385">
    <property type="entry name" value="C4_dicarb_anaerob_car-like"/>
</dbReference>
<keyword evidence="5 6" id="KW-0472">Membrane</keyword>
<evidence type="ECO:0000256" key="3">
    <source>
        <dbReference type="ARBA" id="ARBA00022692"/>
    </source>
</evidence>
<feature type="transmembrane region" description="Helical" evidence="6">
    <location>
        <begin position="380"/>
        <end position="399"/>
    </location>
</feature>
<feature type="transmembrane region" description="Helical" evidence="6">
    <location>
        <begin position="115"/>
        <end position="142"/>
    </location>
</feature>
<feature type="transmembrane region" description="Helical" evidence="6">
    <location>
        <begin position="440"/>
        <end position="462"/>
    </location>
</feature>
<dbReference type="Pfam" id="PF03606">
    <property type="entry name" value="DcuC"/>
    <property type="match status" value="1"/>
</dbReference>
<evidence type="ECO:0000313" key="8">
    <source>
        <dbReference type="Proteomes" id="UP001254848"/>
    </source>
</evidence>
<evidence type="ECO:0000256" key="6">
    <source>
        <dbReference type="SAM" id="Phobius"/>
    </source>
</evidence>
<evidence type="ECO:0000256" key="2">
    <source>
        <dbReference type="ARBA" id="ARBA00022475"/>
    </source>
</evidence>
<keyword evidence="2" id="KW-1003">Cell membrane</keyword>
<name>A0ABU3NZZ7_9FIRM</name>
<dbReference type="PANTHER" id="PTHR43652:SF2">
    <property type="entry name" value="BASIC AMINO ACID ANTIPORTER YFCC-RELATED"/>
    <property type="match status" value="1"/>
</dbReference>
<feature type="transmembrane region" description="Helical" evidence="6">
    <location>
        <begin position="12"/>
        <end position="31"/>
    </location>
</feature>
<feature type="transmembrane region" description="Helical" evidence="6">
    <location>
        <begin position="411"/>
        <end position="434"/>
    </location>
</feature>
<evidence type="ECO:0000313" key="7">
    <source>
        <dbReference type="EMBL" id="MDT8902355.1"/>
    </source>
</evidence>
<evidence type="ECO:0000256" key="4">
    <source>
        <dbReference type="ARBA" id="ARBA00022989"/>
    </source>
</evidence>
<evidence type="ECO:0000256" key="5">
    <source>
        <dbReference type="ARBA" id="ARBA00023136"/>
    </source>
</evidence>
<dbReference type="PANTHER" id="PTHR43652">
    <property type="entry name" value="BASIC AMINO ACID ANTIPORTER YFCC-RELATED"/>
    <property type="match status" value="1"/>
</dbReference>
<dbReference type="EMBL" id="JAUOZS010000001">
    <property type="protein sequence ID" value="MDT8902355.1"/>
    <property type="molecule type" value="Genomic_DNA"/>
</dbReference>
<dbReference type="RefSeq" id="WP_413780838.1">
    <property type="nucleotide sequence ID" value="NZ_JAUOZS010000001.1"/>
</dbReference>
<feature type="transmembrane region" description="Helical" evidence="6">
    <location>
        <begin position="254"/>
        <end position="275"/>
    </location>
</feature>
<reference evidence="7 8" key="1">
    <citation type="submission" date="2023-07" db="EMBL/GenBank/DDBJ databases">
        <title>The novel representative of Negativicutes class, Anaeroselena agilis gen. nov. sp. nov.</title>
        <authorList>
            <person name="Prokofeva M.I."/>
            <person name="Elcheninov A.G."/>
            <person name="Klyukina A."/>
            <person name="Kublanov I.V."/>
            <person name="Frolov E.N."/>
            <person name="Podosokorskaya O.A."/>
        </authorList>
    </citation>
    <scope>NUCLEOTIDE SEQUENCE [LARGE SCALE GENOMIC DNA]</scope>
    <source>
        <strain evidence="7 8">4137-cl</strain>
    </source>
</reference>
<feature type="transmembrane region" description="Helical" evidence="6">
    <location>
        <begin position="287"/>
        <end position="311"/>
    </location>
</feature>
<accession>A0ABU3NZZ7</accession>
<comment type="subcellular location">
    <subcellularLocation>
        <location evidence="1">Cell membrane</location>
        <topology evidence="1">Multi-pass membrane protein</topology>
    </subcellularLocation>
</comment>
<keyword evidence="3 6" id="KW-0812">Transmembrane</keyword>
<feature type="transmembrane region" description="Helical" evidence="6">
    <location>
        <begin position="196"/>
        <end position="217"/>
    </location>
</feature>
<gene>
    <name evidence="7" type="ORF">Q4T40_13960</name>
</gene>
<feature type="transmembrane region" description="Helical" evidence="6">
    <location>
        <begin position="76"/>
        <end position="94"/>
    </location>
</feature>
<keyword evidence="8" id="KW-1185">Reference proteome</keyword>
<protein>
    <submittedName>
        <fullName evidence="7">AbgT family transporter</fullName>
    </submittedName>
</protein>
<dbReference type="Proteomes" id="UP001254848">
    <property type="component" value="Unassembled WGS sequence"/>
</dbReference>
<comment type="caution">
    <text evidence="7">The sequence shown here is derived from an EMBL/GenBank/DDBJ whole genome shotgun (WGS) entry which is preliminary data.</text>
</comment>
<feature type="transmembrane region" description="Helical" evidence="6">
    <location>
        <begin position="317"/>
        <end position="334"/>
    </location>
</feature>
<proteinExistence type="predicted"/>
<keyword evidence="4 6" id="KW-1133">Transmembrane helix</keyword>
<feature type="transmembrane region" description="Helical" evidence="6">
    <location>
        <begin position="162"/>
        <end position="184"/>
    </location>
</feature>
<evidence type="ECO:0000256" key="1">
    <source>
        <dbReference type="ARBA" id="ARBA00004651"/>
    </source>
</evidence>